<gene>
    <name evidence="1" type="ORF">HPB50_002725</name>
</gene>
<proteinExistence type="predicted"/>
<protein>
    <submittedName>
        <fullName evidence="1">Uncharacterized protein</fullName>
    </submittedName>
</protein>
<reference evidence="1" key="1">
    <citation type="submission" date="2020-05" db="EMBL/GenBank/DDBJ databases">
        <title>Large-scale comparative analyses of tick genomes elucidate their genetic diversity and vector capacities.</title>
        <authorList>
            <person name="Jia N."/>
            <person name="Wang J."/>
            <person name="Shi W."/>
            <person name="Du L."/>
            <person name="Sun Y."/>
            <person name="Zhan W."/>
            <person name="Jiang J."/>
            <person name="Wang Q."/>
            <person name="Zhang B."/>
            <person name="Ji P."/>
            <person name="Sakyi L.B."/>
            <person name="Cui X."/>
            <person name="Yuan T."/>
            <person name="Jiang B."/>
            <person name="Yang W."/>
            <person name="Lam T.T.-Y."/>
            <person name="Chang Q."/>
            <person name="Ding S."/>
            <person name="Wang X."/>
            <person name="Zhu J."/>
            <person name="Ruan X."/>
            <person name="Zhao L."/>
            <person name="Wei J."/>
            <person name="Que T."/>
            <person name="Du C."/>
            <person name="Cheng J."/>
            <person name="Dai P."/>
            <person name="Han X."/>
            <person name="Huang E."/>
            <person name="Gao Y."/>
            <person name="Liu J."/>
            <person name="Shao H."/>
            <person name="Ye R."/>
            <person name="Li L."/>
            <person name="Wei W."/>
            <person name="Wang X."/>
            <person name="Wang C."/>
            <person name="Yang T."/>
            <person name="Huo Q."/>
            <person name="Li W."/>
            <person name="Guo W."/>
            <person name="Chen H."/>
            <person name="Zhou L."/>
            <person name="Ni X."/>
            <person name="Tian J."/>
            <person name="Zhou Y."/>
            <person name="Sheng Y."/>
            <person name="Liu T."/>
            <person name="Pan Y."/>
            <person name="Xia L."/>
            <person name="Li J."/>
            <person name="Zhao F."/>
            <person name="Cao W."/>
        </authorList>
    </citation>
    <scope>NUCLEOTIDE SEQUENCE</scope>
    <source>
        <strain evidence="1">Hyas-2018</strain>
    </source>
</reference>
<name>A0ACB7SEA8_HYAAI</name>
<dbReference type="EMBL" id="CM023484">
    <property type="protein sequence ID" value="KAH6932058.1"/>
    <property type="molecule type" value="Genomic_DNA"/>
</dbReference>
<keyword evidence="2" id="KW-1185">Reference proteome</keyword>
<evidence type="ECO:0000313" key="2">
    <source>
        <dbReference type="Proteomes" id="UP000821845"/>
    </source>
</evidence>
<accession>A0ACB7SEA8</accession>
<comment type="caution">
    <text evidence="1">The sequence shown here is derived from an EMBL/GenBank/DDBJ whole genome shotgun (WGS) entry which is preliminary data.</text>
</comment>
<organism evidence="1 2">
    <name type="scientific">Hyalomma asiaticum</name>
    <name type="common">Tick</name>
    <dbReference type="NCBI Taxonomy" id="266040"/>
    <lineage>
        <taxon>Eukaryota</taxon>
        <taxon>Metazoa</taxon>
        <taxon>Ecdysozoa</taxon>
        <taxon>Arthropoda</taxon>
        <taxon>Chelicerata</taxon>
        <taxon>Arachnida</taxon>
        <taxon>Acari</taxon>
        <taxon>Parasitiformes</taxon>
        <taxon>Ixodida</taxon>
        <taxon>Ixodoidea</taxon>
        <taxon>Ixodidae</taxon>
        <taxon>Hyalomminae</taxon>
        <taxon>Hyalomma</taxon>
    </lineage>
</organism>
<dbReference type="Proteomes" id="UP000821845">
    <property type="component" value="Chromosome 4"/>
</dbReference>
<evidence type="ECO:0000313" key="1">
    <source>
        <dbReference type="EMBL" id="KAH6932058.1"/>
    </source>
</evidence>
<sequence length="759" mass="85873">MAARAAQALVKRKRGGSGKSSSSSSVASSKGKGTRTSKSVPREKDIVEKEGHAMMKESAHAANTEMIQGSGMTPRRGRESKARTIIITLTMLSLGCGALLVFLMLARHDPTEIVICKTADCLRHATELKESMDMSVNPCDDFYKFTCGSWKPKHKERSMVARVFDQTTDIAMKEMEGPSDKAVVPKALDYFKTCIQRRDLSSADVRIFMDFKQHLGFYWPEKVQPAVDALFSLLNLTINWNLNLLFSLRAQPAYKHRPQTLYIGRGNLAIWALDPMWTPETFAEVVRQHCSLLGAETPPASSVEELLNTTKDIVGATLKIMPEATSDTEFTLQEIELLMPKRADDWLSSLNKLHSPQYTWTLHSTVVLEDEEILQNMQTLLHKYDERKRALMEGIAFVLVRFTLWLVVGKPELRFGPDPVVGRYIWKRTCLSYTALHFGLLVAAKHIYARYTSSVRGELDIFYKTIQETIKQQLEDADWIEATVKIKATAKIDELMLDAVPEDLFFSEVDLARLYREFPTIQSSVVSNLISVASAYRLLIGHDSFIRIYSKQLIDDNKPNRYDYYYNVARILLGAMEPPILYLNGTMGMMHGSFGTLIAECLVRSFDKHGVHVDDRGSKDLWWDSPAYAERVGCDILSDKSRRSDTAPGVDTQPPARRRDPREARLSALFPLAPALNVSFTAYRKALVRDGHTHEEWRLHGLDYNDDQVFFLTYCLMTCAINSTGESCNVPLRQMQKFASTFGCKTNSPMNPKKKCTFL</sequence>